<dbReference type="Proteomes" id="UP000006793">
    <property type="component" value="Chromosome"/>
</dbReference>
<dbReference type="InterPro" id="IPR024185">
    <property type="entry name" value="FTHF_cligase-like_sf"/>
</dbReference>
<dbReference type="Pfam" id="PF01812">
    <property type="entry name" value="5-FTHF_cyc-lig"/>
    <property type="match status" value="1"/>
</dbReference>
<dbReference type="PaxDb" id="667014-Thein_0979"/>
<name>F8ADH7_THEID</name>
<reference evidence="2" key="1">
    <citation type="submission" date="2011-04" db="EMBL/GenBank/DDBJ databases">
        <title>The complete genome of Thermodesulfatator indicus DSM 15286.</title>
        <authorList>
            <person name="Lucas S."/>
            <person name="Copeland A."/>
            <person name="Lapidus A."/>
            <person name="Bruce D."/>
            <person name="Goodwin L."/>
            <person name="Pitluck S."/>
            <person name="Peters L."/>
            <person name="Kyrpides N."/>
            <person name="Mavromatis K."/>
            <person name="Pagani I."/>
            <person name="Ivanova N."/>
            <person name="Saunders L."/>
            <person name="Detter J.C."/>
            <person name="Tapia R."/>
            <person name="Han C."/>
            <person name="Land M."/>
            <person name="Hauser L."/>
            <person name="Markowitz V."/>
            <person name="Cheng J.-F."/>
            <person name="Hugenholtz P."/>
            <person name="Woyke T."/>
            <person name="Wu D."/>
            <person name="Spring S."/>
            <person name="Schroeder M."/>
            <person name="Brambilla E."/>
            <person name="Klenk H.-P."/>
            <person name="Eisen J.A."/>
        </authorList>
    </citation>
    <scope>NUCLEOTIDE SEQUENCE [LARGE SCALE GENOMIC DNA]</scope>
    <source>
        <strain evidence="2">DSM 15286 / JCM 11887 / CIR29812</strain>
    </source>
</reference>
<dbReference type="eggNOG" id="COG0212">
    <property type="taxonomic scope" value="Bacteria"/>
</dbReference>
<keyword evidence="2" id="KW-1185">Reference proteome</keyword>
<dbReference type="SUPFAM" id="SSF100950">
    <property type="entry name" value="NagB/RpiA/CoA transferase-like"/>
    <property type="match status" value="1"/>
</dbReference>
<proteinExistence type="predicted"/>
<dbReference type="InParanoid" id="F8ADH7"/>
<dbReference type="HOGENOM" id="CLU_031500_2_0_0"/>
<dbReference type="InterPro" id="IPR002698">
    <property type="entry name" value="FTHF_cligase"/>
</dbReference>
<dbReference type="InterPro" id="IPR037171">
    <property type="entry name" value="NagB/RpiA_transferase-like"/>
</dbReference>
<evidence type="ECO:0000313" key="1">
    <source>
        <dbReference type="EMBL" id="AEH44851.1"/>
    </source>
</evidence>
<dbReference type="EMBL" id="CP002683">
    <property type="protein sequence ID" value="AEH44851.1"/>
    <property type="molecule type" value="Genomic_DNA"/>
</dbReference>
<sequence length="252" mass="28156">MTPEILAKIKHEKKILREKIWELLSERGVARFPGAFGRIPNFVGAEAAAEKAAETEAFKRARFVKANPDSPQFPLRVKALLEGKTVFMAVPKLKAPKPFLRLDPQKLKVHPLKGATIKGAFKYGEPVSPEEMPKIDLVITGCVAVTRRGERLGKGGGFADLELAILAHFGKINPETPILTTVHPLQIVDEVPLEEHDFSVDIIVTPEEVIWAEGPKRFTQSIIWEALPEDKLKAIPVLKCFWEKENVSRETM</sequence>
<dbReference type="GO" id="GO:0005737">
    <property type="term" value="C:cytoplasm"/>
    <property type="evidence" value="ECO:0007669"/>
    <property type="project" value="TreeGrafter"/>
</dbReference>
<dbReference type="STRING" id="667014.Thein_0979"/>
<dbReference type="PANTHER" id="PTHR13017:SF0">
    <property type="entry name" value="METHENYLTETRAHYDROFOLATE SYNTHASE DOMAIN-CONTAINING PROTEIN"/>
    <property type="match status" value="1"/>
</dbReference>
<dbReference type="PANTHER" id="PTHR13017">
    <property type="entry name" value="5-FORMYLTETRAHYDROFOLATE CYCLO-LIGASE-RELATED"/>
    <property type="match status" value="1"/>
</dbReference>
<dbReference type="PATRIC" id="fig|667014.3.peg.1005"/>
<organism evidence="1 2">
    <name type="scientific">Thermodesulfatator indicus (strain DSM 15286 / JCM 11887 / CIR29812)</name>
    <dbReference type="NCBI Taxonomy" id="667014"/>
    <lineage>
        <taxon>Bacteria</taxon>
        <taxon>Pseudomonadati</taxon>
        <taxon>Thermodesulfobacteriota</taxon>
        <taxon>Thermodesulfobacteria</taxon>
        <taxon>Thermodesulfobacteriales</taxon>
        <taxon>Thermodesulfatatoraceae</taxon>
        <taxon>Thermodesulfatator</taxon>
    </lineage>
</organism>
<dbReference type="OrthoDB" id="9801938at2"/>
<protein>
    <submittedName>
        <fullName evidence="1">5-formyltetrahydrofolate cyclo-ligase</fullName>
    </submittedName>
</protein>
<dbReference type="AlphaFoldDB" id="F8ADH7"/>
<evidence type="ECO:0000313" key="2">
    <source>
        <dbReference type="Proteomes" id="UP000006793"/>
    </source>
</evidence>
<accession>F8ADH7</accession>
<dbReference type="KEGG" id="tid:Thein_0979"/>
<dbReference type="Gene3D" id="3.40.50.10420">
    <property type="entry name" value="NagB/RpiA/CoA transferase-like"/>
    <property type="match status" value="1"/>
</dbReference>
<dbReference type="RefSeq" id="WP_013907593.1">
    <property type="nucleotide sequence ID" value="NC_015681.1"/>
</dbReference>
<gene>
    <name evidence="1" type="ordered locus">Thein_0979</name>
</gene>
<reference evidence="1 2" key="2">
    <citation type="journal article" date="2012" name="Stand. Genomic Sci.">
        <title>Complete genome sequence of the thermophilic sulfate-reducing ocean bacterium Thermodesulfatator indicus type strain (CIR29812(T)).</title>
        <authorList>
            <person name="Anderson I."/>
            <person name="Saunders E."/>
            <person name="Lapidus A."/>
            <person name="Nolan M."/>
            <person name="Lucas S."/>
            <person name="Tice H."/>
            <person name="Del Rio T.G."/>
            <person name="Cheng J.F."/>
            <person name="Han C."/>
            <person name="Tapia R."/>
            <person name="Goodwin L.A."/>
            <person name="Pitluck S."/>
            <person name="Liolios K."/>
            <person name="Mavromatis K."/>
            <person name="Pagani I."/>
            <person name="Ivanova N."/>
            <person name="Mikhailova N."/>
            <person name="Pati A."/>
            <person name="Chen A."/>
            <person name="Palaniappan K."/>
            <person name="Land M."/>
            <person name="Hauser L."/>
            <person name="Jeffries C.D."/>
            <person name="Chang Y.J."/>
            <person name="Brambilla E.M."/>
            <person name="Rohde M."/>
            <person name="Spring S."/>
            <person name="Goker M."/>
            <person name="Detter J.C."/>
            <person name="Woyke T."/>
            <person name="Bristow J."/>
            <person name="Eisen J.A."/>
            <person name="Markowitz V."/>
            <person name="Hugenholtz P."/>
            <person name="Kyrpides N.C."/>
            <person name="Klenk H.P."/>
        </authorList>
    </citation>
    <scope>NUCLEOTIDE SEQUENCE [LARGE SCALE GENOMIC DNA]</scope>
    <source>
        <strain evidence="2">DSM 15286 / JCM 11887 / CIR29812</strain>
    </source>
</reference>